<dbReference type="Pfam" id="PF00076">
    <property type="entry name" value="RRM_1"/>
    <property type="match status" value="1"/>
</dbReference>
<dbReference type="PANTHER" id="PTHR18806">
    <property type="entry name" value="RBM25 PROTEIN"/>
    <property type="match status" value="1"/>
</dbReference>
<evidence type="ECO:0000259" key="4">
    <source>
        <dbReference type="PROSITE" id="PS51025"/>
    </source>
</evidence>
<dbReference type="GO" id="GO:0005681">
    <property type="term" value="C:spliceosomal complex"/>
    <property type="evidence" value="ECO:0007669"/>
    <property type="project" value="TreeGrafter"/>
</dbReference>
<dbReference type="SMART" id="SM00311">
    <property type="entry name" value="PWI"/>
    <property type="match status" value="1"/>
</dbReference>
<dbReference type="Gene3D" id="1.20.1390.10">
    <property type="entry name" value="PWI domain"/>
    <property type="match status" value="1"/>
</dbReference>
<dbReference type="EMBL" id="KV417625">
    <property type="protein sequence ID" value="KZP13931.1"/>
    <property type="molecule type" value="Genomic_DNA"/>
</dbReference>
<name>A0A166CRK0_9AGAM</name>
<sequence>MQPMPGPNRLGLGMRPPLPSYGQGPSMSALAQQQQMHHQPFMPPPAQKQTTLFVGSISAGITDAFLNQLLSACGPIKSFKRLITPANKPQGFGFAEFEEPDSALRSMSLLQGVELPALEDGCANKALLVKADEKTKLFLDAYSAQRMRTDADEALLQQCRKNVNDLVAEIHKKSQDAANNGLIDKEKYVVPPHLHDLQEADLPETQRVLVVSEIAQFRERAAKREREKMRDNIRENPAMVPGAPSGPKVREWGKPQDQSRQQDSSQSRGAPQGFGNGAQGYQQPVGFVKAQDNAGPNGVGSDQRALAGKTTKSDEELEAERKEGRRREEESSFRDRERRYEPRERTRISALERTLARQDAMMEAEERDRIEMTNRLTIWDDDESDETFYVDRVRWRQTRARRVAKEEEADAESRIFEEREAENLRRESDAFLARQMDELQALAEEQRKAGLLLDDGAPLKLNVSIPAPVRADNSGKEKLTVFGAEEDEDEAKRKRKVPLVKLDFSATDGGEKTKERLEKIKASVPHDKETLFKAKVRWDALSDLMIDRKMEPLVKRLMVKYLGELEDDDLIMFVLEHLKDHKSPSKLVEGLEPVLEEEAVELTVSVWRQVIFESFAYGEGLHTERMLVE</sequence>
<dbReference type="OrthoDB" id="6275295at2759"/>
<evidence type="ECO:0008006" key="7">
    <source>
        <dbReference type="Google" id="ProtNLM"/>
    </source>
</evidence>
<dbReference type="InterPro" id="IPR034268">
    <property type="entry name" value="RBM25_RRM"/>
</dbReference>
<dbReference type="GO" id="GO:0003729">
    <property type="term" value="F:mRNA binding"/>
    <property type="evidence" value="ECO:0007669"/>
    <property type="project" value="TreeGrafter"/>
</dbReference>
<feature type="domain" description="PWI" evidence="4">
    <location>
        <begin position="529"/>
        <end position="627"/>
    </location>
</feature>
<dbReference type="Gene3D" id="3.30.70.330">
    <property type="match status" value="1"/>
</dbReference>
<dbReference type="PROSITE" id="PS50102">
    <property type="entry name" value="RRM"/>
    <property type="match status" value="1"/>
</dbReference>
<evidence type="ECO:0000256" key="2">
    <source>
        <dbReference type="SAM" id="MobiDB-lite"/>
    </source>
</evidence>
<feature type="compositionally biased region" description="Basic and acidic residues" evidence="2">
    <location>
        <begin position="311"/>
        <end position="345"/>
    </location>
</feature>
<evidence type="ECO:0000313" key="6">
    <source>
        <dbReference type="Proteomes" id="UP000076532"/>
    </source>
</evidence>
<protein>
    <recommendedName>
        <fullName evidence="7">PWI domain-containing protein</fullName>
    </recommendedName>
</protein>
<feature type="compositionally biased region" description="Low complexity" evidence="2">
    <location>
        <begin position="256"/>
        <end position="268"/>
    </location>
</feature>
<dbReference type="InterPro" id="IPR002483">
    <property type="entry name" value="PWI_dom"/>
</dbReference>
<accession>A0A166CRK0</accession>
<dbReference type="STRING" id="436010.A0A166CRK0"/>
<dbReference type="SMART" id="SM00360">
    <property type="entry name" value="RRM"/>
    <property type="match status" value="1"/>
</dbReference>
<dbReference type="InterPro" id="IPR052768">
    <property type="entry name" value="RBM25"/>
</dbReference>
<organism evidence="5 6">
    <name type="scientific">Athelia psychrophila</name>
    <dbReference type="NCBI Taxonomy" id="1759441"/>
    <lineage>
        <taxon>Eukaryota</taxon>
        <taxon>Fungi</taxon>
        <taxon>Dikarya</taxon>
        <taxon>Basidiomycota</taxon>
        <taxon>Agaricomycotina</taxon>
        <taxon>Agaricomycetes</taxon>
        <taxon>Agaricomycetidae</taxon>
        <taxon>Atheliales</taxon>
        <taxon>Atheliaceae</taxon>
        <taxon>Athelia</taxon>
    </lineage>
</organism>
<evidence type="ECO:0000259" key="3">
    <source>
        <dbReference type="PROSITE" id="PS50102"/>
    </source>
</evidence>
<evidence type="ECO:0000313" key="5">
    <source>
        <dbReference type="EMBL" id="KZP13931.1"/>
    </source>
</evidence>
<feature type="compositionally biased region" description="Low complexity" evidence="2">
    <location>
        <begin position="31"/>
        <end position="40"/>
    </location>
</feature>
<dbReference type="Pfam" id="PF01480">
    <property type="entry name" value="PWI"/>
    <property type="match status" value="1"/>
</dbReference>
<feature type="compositionally biased region" description="Basic and acidic residues" evidence="2">
    <location>
        <begin position="221"/>
        <end position="234"/>
    </location>
</feature>
<feature type="region of interest" description="Disordered" evidence="2">
    <location>
        <begin position="221"/>
        <end position="345"/>
    </location>
</feature>
<dbReference type="PROSITE" id="PS51025">
    <property type="entry name" value="PWI"/>
    <property type="match status" value="1"/>
</dbReference>
<dbReference type="AlphaFoldDB" id="A0A166CRK0"/>
<dbReference type="InterPro" id="IPR012677">
    <property type="entry name" value="Nucleotide-bd_a/b_plait_sf"/>
</dbReference>
<evidence type="ECO:0000256" key="1">
    <source>
        <dbReference type="PROSITE-ProRule" id="PRU00176"/>
    </source>
</evidence>
<feature type="region of interest" description="Disordered" evidence="2">
    <location>
        <begin position="1"/>
        <end position="40"/>
    </location>
</feature>
<dbReference type="PANTHER" id="PTHR18806:SF4">
    <property type="entry name" value="RNA-BINDING PROTEIN 25"/>
    <property type="match status" value="1"/>
</dbReference>
<reference evidence="5 6" key="1">
    <citation type="journal article" date="2016" name="Mol. Biol. Evol.">
        <title>Comparative Genomics of Early-Diverging Mushroom-Forming Fungi Provides Insights into the Origins of Lignocellulose Decay Capabilities.</title>
        <authorList>
            <person name="Nagy L.G."/>
            <person name="Riley R."/>
            <person name="Tritt A."/>
            <person name="Adam C."/>
            <person name="Daum C."/>
            <person name="Floudas D."/>
            <person name="Sun H."/>
            <person name="Yadav J.S."/>
            <person name="Pangilinan J."/>
            <person name="Larsson K.H."/>
            <person name="Matsuura K."/>
            <person name="Barry K."/>
            <person name="Labutti K."/>
            <person name="Kuo R."/>
            <person name="Ohm R.A."/>
            <person name="Bhattacharya S.S."/>
            <person name="Shirouzu T."/>
            <person name="Yoshinaga Y."/>
            <person name="Martin F.M."/>
            <person name="Grigoriev I.V."/>
            <person name="Hibbett D.S."/>
        </authorList>
    </citation>
    <scope>NUCLEOTIDE SEQUENCE [LARGE SCALE GENOMIC DNA]</scope>
    <source>
        <strain evidence="5 6">CBS 109695</strain>
    </source>
</reference>
<keyword evidence="6" id="KW-1185">Reference proteome</keyword>
<keyword evidence="1" id="KW-0694">RNA-binding</keyword>
<dbReference type="Proteomes" id="UP000076532">
    <property type="component" value="Unassembled WGS sequence"/>
</dbReference>
<gene>
    <name evidence="5" type="ORF">FIBSPDRAFT_868790</name>
</gene>
<feature type="domain" description="RRM" evidence="3">
    <location>
        <begin position="50"/>
        <end position="134"/>
    </location>
</feature>
<dbReference type="InterPro" id="IPR035979">
    <property type="entry name" value="RBD_domain_sf"/>
</dbReference>
<dbReference type="InterPro" id="IPR000504">
    <property type="entry name" value="RRM_dom"/>
</dbReference>
<proteinExistence type="predicted"/>
<dbReference type="CDD" id="cd12446">
    <property type="entry name" value="RRM_RBM25"/>
    <property type="match status" value="1"/>
</dbReference>
<dbReference type="SUPFAM" id="SSF54928">
    <property type="entry name" value="RNA-binding domain, RBD"/>
    <property type="match status" value="1"/>
</dbReference>